<evidence type="ECO:0000313" key="19">
    <source>
        <dbReference type="EMBL" id="WRL66915.1"/>
    </source>
</evidence>
<keyword evidence="13" id="KW-0408">Iron</keyword>
<keyword evidence="14" id="KW-0902">Two-component regulatory system</keyword>
<dbReference type="EC" id="2.7.13.3" evidence="4"/>
<dbReference type="SMART" id="SM00387">
    <property type="entry name" value="HATPase_c"/>
    <property type="match status" value="1"/>
</dbReference>
<dbReference type="InterPro" id="IPR003594">
    <property type="entry name" value="HATPase_dom"/>
</dbReference>
<sequence>MTMQLGAVHELLHDDADAAADRLLRLQDAARDALDTVRRVSHGLRPPALDELGLAGALRQLAESLGLSVSFVDDGPLRLPAAVEVAAYLIGAEALYNVARHSGVAAAEVSLTMDAGDLEIRVADDGCGVDGDRPVGVGLQAMRERADELAGSLEVRSAAGRGTTVTARLPGSVVEPEVAR</sequence>
<comment type="subcellular location">
    <subcellularLocation>
        <location evidence="3">Cytoplasm</location>
    </subcellularLocation>
</comment>
<evidence type="ECO:0000256" key="6">
    <source>
        <dbReference type="ARBA" id="ARBA00022485"/>
    </source>
</evidence>
<evidence type="ECO:0000256" key="17">
    <source>
        <dbReference type="ARBA" id="ARBA00030800"/>
    </source>
</evidence>
<dbReference type="InterPro" id="IPR050482">
    <property type="entry name" value="Sensor_HK_TwoCompSys"/>
</dbReference>
<comment type="cofactor">
    <cofactor evidence="2">
        <name>[4Fe-4S] cluster</name>
        <dbReference type="ChEBI" id="CHEBI:49883"/>
    </cofactor>
</comment>
<dbReference type="PANTHER" id="PTHR24421:SF10">
    <property type="entry name" value="NITRATE_NITRITE SENSOR PROTEIN NARQ"/>
    <property type="match status" value="1"/>
</dbReference>
<evidence type="ECO:0000256" key="8">
    <source>
        <dbReference type="ARBA" id="ARBA00022553"/>
    </source>
</evidence>
<evidence type="ECO:0000256" key="7">
    <source>
        <dbReference type="ARBA" id="ARBA00022490"/>
    </source>
</evidence>
<keyword evidence="12 19" id="KW-0067">ATP-binding</keyword>
<evidence type="ECO:0000256" key="4">
    <source>
        <dbReference type="ARBA" id="ARBA00012438"/>
    </source>
</evidence>
<dbReference type="PRINTS" id="PR00344">
    <property type="entry name" value="BCTRLSENSOR"/>
</dbReference>
<dbReference type="Proteomes" id="UP001324287">
    <property type="component" value="Chromosome"/>
</dbReference>
<comment type="function">
    <text evidence="16">Member of the two-component regulatory system NreB/NreC involved in the control of dissimilatory nitrate/nitrite reduction in response to oxygen. NreB functions as a direct oxygen sensor histidine kinase which is autophosphorylated, in the absence of oxygen, probably at the conserved histidine residue, and transfers its phosphate group probably to a conserved aspartate residue of NreC. NreB/NreC activates the expression of the nitrate (narGHJI) and nitrite (nir) reductase operons, as well as the putative nitrate transporter gene narT.</text>
</comment>
<accession>A0ABZ1B7Y5</accession>
<keyword evidence="9" id="KW-0808">Transferase</keyword>
<evidence type="ECO:0000256" key="11">
    <source>
        <dbReference type="ARBA" id="ARBA00022777"/>
    </source>
</evidence>
<keyword evidence="11" id="KW-0418">Kinase</keyword>
<dbReference type="InterPro" id="IPR004358">
    <property type="entry name" value="Sig_transdc_His_kin-like_C"/>
</dbReference>
<evidence type="ECO:0000313" key="20">
    <source>
        <dbReference type="Proteomes" id="UP001324287"/>
    </source>
</evidence>
<evidence type="ECO:0000256" key="9">
    <source>
        <dbReference type="ARBA" id="ARBA00022679"/>
    </source>
</evidence>
<keyword evidence="15" id="KW-0411">Iron-sulfur</keyword>
<gene>
    <name evidence="19" type="ORF">U6N30_09815</name>
</gene>
<dbReference type="SUPFAM" id="SSF55874">
    <property type="entry name" value="ATPase domain of HSP90 chaperone/DNA topoisomerase II/histidine kinase"/>
    <property type="match status" value="1"/>
</dbReference>
<evidence type="ECO:0000259" key="18">
    <source>
        <dbReference type="SMART" id="SM00387"/>
    </source>
</evidence>
<evidence type="ECO:0000256" key="5">
    <source>
        <dbReference type="ARBA" id="ARBA00017322"/>
    </source>
</evidence>
<dbReference type="EMBL" id="CP141261">
    <property type="protein sequence ID" value="WRL66915.1"/>
    <property type="molecule type" value="Genomic_DNA"/>
</dbReference>
<evidence type="ECO:0000256" key="3">
    <source>
        <dbReference type="ARBA" id="ARBA00004496"/>
    </source>
</evidence>
<keyword evidence="6" id="KW-0004">4Fe-4S</keyword>
<organism evidence="19 20">
    <name type="scientific">Blastococcus brunescens</name>
    <dbReference type="NCBI Taxonomy" id="1564165"/>
    <lineage>
        <taxon>Bacteria</taxon>
        <taxon>Bacillati</taxon>
        <taxon>Actinomycetota</taxon>
        <taxon>Actinomycetes</taxon>
        <taxon>Geodermatophilales</taxon>
        <taxon>Geodermatophilaceae</taxon>
        <taxon>Blastococcus</taxon>
    </lineage>
</organism>
<dbReference type="InterPro" id="IPR011712">
    <property type="entry name" value="Sig_transdc_His_kin_sub3_dim/P"/>
</dbReference>
<keyword evidence="8" id="KW-0597">Phosphoprotein</keyword>
<evidence type="ECO:0000256" key="15">
    <source>
        <dbReference type="ARBA" id="ARBA00023014"/>
    </source>
</evidence>
<evidence type="ECO:0000256" key="13">
    <source>
        <dbReference type="ARBA" id="ARBA00023004"/>
    </source>
</evidence>
<dbReference type="PANTHER" id="PTHR24421">
    <property type="entry name" value="NITRATE/NITRITE SENSOR PROTEIN NARX-RELATED"/>
    <property type="match status" value="1"/>
</dbReference>
<protein>
    <recommendedName>
        <fullName evidence="5">Oxygen sensor histidine kinase NreB</fullName>
        <ecNumber evidence="4">2.7.13.3</ecNumber>
    </recommendedName>
    <alternativeName>
        <fullName evidence="17">Nitrogen regulation protein B</fullName>
    </alternativeName>
</protein>
<keyword evidence="10" id="KW-0547">Nucleotide-binding</keyword>
<dbReference type="InterPro" id="IPR036890">
    <property type="entry name" value="HATPase_C_sf"/>
</dbReference>
<feature type="domain" description="Histidine kinase/HSP90-like ATPase" evidence="18">
    <location>
        <begin position="82"/>
        <end position="173"/>
    </location>
</feature>
<evidence type="ECO:0000256" key="10">
    <source>
        <dbReference type="ARBA" id="ARBA00022741"/>
    </source>
</evidence>
<dbReference type="GO" id="GO:0005524">
    <property type="term" value="F:ATP binding"/>
    <property type="evidence" value="ECO:0007669"/>
    <property type="project" value="UniProtKB-KW"/>
</dbReference>
<keyword evidence="20" id="KW-1185">Reference proteome</keyword>
<comment type="catalytic activity">
    <reaction evidence="1">
        <text>ATP + protein L-histidine = ADP + protein N-phospho-L-histidine.</text>
        <dbReference type="EC" id="2.7.13.3"/>
    </reaction>
</comment>
<dbReference type="RefSeq" id="WP_324278226.1">
    <property type="nucleotide sequence ID" value="NZ_CP141261.1"/>
</dbReference>
<evidence type="ECO:0000256" key="1">
    <source>
        <dbReference type="ARBA" id="ARBA00000085"/>
    </source>
</evidence>
<keyword evidence="6" id="KW-0479">Metal-binding</keyword>
<name>A0ABZ1B7Y5_9ACTN</name>
<dbReference type="Pfam" id="PF07730">
    <property type="entry name" value="HisKA_3"/>
    <property type="match status" value="1"/>
</dbReference>
<evidence type="ECO:0000256" key="14">
    <source>
        <dbReference type="ARBA" id="ARBA00023012"/>
    </source>
</evidence>
<evidence type="ECO:0000256" key="2">
    <source>
        <dbReference type="ARBA" id="ARBA00001966"/>
    </source>
</evidence>
<proteinExistence type="predicted"/>
<evidence type="ECO:0000256" key="16">
    <source>
        <dbReference type="ARBA" id="ARBA00024827"/>
    </source>
</evidence>
<keyword evidence="7" id="KW-0963">Cytoplasm</keyword>
<reference evidence="19 20" key="1">
    <citation type="submission" date="2023-12" db="EMBL/GenBank/DDBJ databases">
        <title>Blastococcus brunescens sp. nov., an actonobacterium isolated from sandstone collected in sahara desert.</title>
        <authorList>
            <person name="Gtari M."/>
            <person name="Ghodhbane F."/>
        </authorList>
    </citation>
    <scope>NUCLEOTIDE SEQUENCE [LARGE SCALE GENOMIC DNA]</scope>
    <source>
        <strain evidence="19 20">BMG 8361</strain>
    </source>
</reference>
<dbReference type="Gene3D" id="3.30.565.10">
    <property type="entry name" value="Histidine kinase-like ATPase, C-terminal domain"/>
    <property type="match status" value="1"/>
</dbReference>
<dbReference type="Pfam" id="PF02518">
    <property type="entry name" value="HATPase_c"/>
    <property type="match status" value="1"/>
</dbReference>
<evidence type="ECO:0000256" key="12">
    <source>
        <dbReference type="ARBA" id="ARBA00022840"/>
    </source>
</evidence>
<dbReference type="CDD" id="cd16917">
    <property type="entry name" value="HATPase_UhpB-NarQ-NarX-like"/>
    <property type="match status" value="1"/>
</dbReference>